<dbReference type="OrthoDB" id="7688940at2"/>
<dbReference type="PANTHER" id="PTHR40940">
    <property type="entry name" value="PROTEIN BATD-RELATED"/>
    <property type="match status" value="1"/>
</dbReference>
<evidence type="ECO:0000313" key="2">
    <source>
        <dbReference type="EMBL" id="MTH35295.1"/>
    </source>
</evidence>
<feature type="transmembrane region" description="Helical" evidence="1">
    <location>
        <begin position="274"/>
        <end position="298"/>
    </location>
</feature>
<dbReference type="RefSeq" id="WP_155064848.1">
    <property type="nucleotide sequence ID" value="NZ_WMIF01000015.1"/>
</dbReference>
<dbReference type="AlphaFoldDB" id="A0A844H5J6"/>
<sequence length="387" mass="42182">MVMRWLVLFLLMALPVRADSLRLILPDSGPIVGEMIALTIRGEYDGVINRETLSFPDSAAYDWIQLEPDSWRDERVNGVQRRVFERRLALFALRPGSLTIGPLTHRLTKTQGGVWVEAPVTAPAATITVAPYPAPGRPLAARNLKVTDDLSGDPSRIGDNQTIQRRITITAEGTMGHLLPPRPDLREKWLISFTAPEKRETRLTANGPVGYVEWQWSLRPITGEQGTLPPIRVSWFDLAKRELRGAITQPIVFGYGRVGGVPEGAAGLSQGLRLMAVGGLALGLLAGLGLMLPGQALAGRGALLRGWRWLWPNPHRRALRMAAASGDLTRLRQVAALYAGHERALGRSVDPAPLARLDRALFAADAPPVDPAQIAAALLSRRAARRG</sequence>
<evidence type="ECO:0008006" key="4">
    <source>
        <dbReference type="Google" id="ProtNLM"/>
    </source>
</evidence>
<keyword evidence="3" id="KW-1185">Reference proteome</keyword>
<evidence type="ECO:0000313" key="3">
    <source>
        <dbReference type="Proteomes" id="UP000442533"/>
    </source>
</evidence>
<comment type="caution">
    <text evidence="2">The sequence shown here is derived from an EMBL/GenBank/DDBJ whole genome shotgun (WGS) entry which is preliminary data.</text>
</comment>
<proteinExistence type="predicted"/>
<accession>A0A844H5J6</accession>
<keyword evidence="1" id="KW-0812">Transmembrane</keyword>
<dbReference type="InterPro" id="IPR025738">
    <property type="entry name" value="BatD"/>
</dbReference>
<evidence type="ECO:0000256" key="1">
    <source>
        <dbReference type="SAM" id="Phobius"/>
    </source>
</evidence>
<protein>
    <recommendedName>
        <fullName evidence="4">Protein BatD</fullName>
    </recommendedName>
</protein>
<dbReference type="EMBL" id="WMIF01000015">
    <property type="protein sequence ID" value="MTH35295.1"/>
    <property type="molecule type" value="Genomic_DNA"/>
</dbReference>
<reference evidence="2 3" key="1">
    <citation type="submission" date="2019-11" db="EMBL/GenBank/DDBJ databases">
        <authorList>
            <person name="Dong K."/>
        </authorList>
    </citation>
    <scope>NUCLEOTIDE SEQUENCE [LARGE SCALE GENOMIC DNA]</scope>
    <source>
        <strain evidence="2 3">JCM 17370</strain>
    </source>
</reference>
<keyword evidence="1" id="KW-1133">Transmembrane helix</keyword>
<name>A0A844H5J6_9RHOB</name>
<dbReference type="PANTHER" id="PTHR40940:SF2">
    <property type="entry name" value="BATD"/>
    <property type="match status" value="1"/>
</dbReference>
<dbReference type="Proteomes" id="UP000442533">
    <property type="component" value="Unassembled WGS sequence"/>
</dbReference>
<keyword evidence="1" id="KW-0472">Membrane</keyword>
<gene>
    <name evidence="2" type="ORF">GL279_11850</name>
</gene>
<organism evidence="2 3">
    <name type="scientific">Paracoccus limosus</name>
    <dbReference type="NCBI Taxonomy" id="913252"/>
    <lineage>
        <taxon>Bacteria</taxon>
        <taxon>Pseudomonadati</taxon>
        <taxon>Pseudomonadota</taxon>
        <taxon>Alphaproteobacteria</taxon>
        <taxon>Rhodobacterales</taxon>
        <taxon>Paracoccaceae</taxon>
        <taxon>Paracoccus</taxon>
    </lineage>
</organism>